<sequence length="356" mass="38739">MSYYQSTVSRLKDFLSLSGGSSPSKTTPPTRKDWKVLEISGKDMYTPIDRGVGRFAPSSNAPHTDDVLTNVEWKVLLEEAPTGDDGVTSRPHSASIKEFNETKQHLLSSPSFASRVGEIRNMLDVLSQGDEPSFKNFFTFWDGEYRIYGARSGFGDGQRGDGNGDGEDVDDEPTRWIVTASKTANMDLIFNSGRAPMLRRLEAIRRNGVPSPRAQGTAPQSTLDDASADDKNRLPMEALLQQGFQTCQSTHGLLPPELRYGISEAPVTCYRSSLGIDDDHAFKITKSDKASKGQPLNEQILGTQPEDGYVEALTAASQLVDAAPKTADGHCVFSFNTPSGYHGTVGKRHVSVGDAD</sequence>
<dbReference type="Proteomes" id="UP000094065">
    <property type="component" value="Unassembled WGS sequence"/>
</dbReference>
<name>A0A1E3I0Q4_9TREE</name>
<evidence type="ECO:0000256" key="1">
    <source>
        <dbReference type="SAM" id="MobiDB-lite"/>
    </source>
</evidence>
<dbReference type="RefSeq" id="XP_018996501.1">
    <property type="nucleotide sequence ID" value="XM_019136098.1"/>
</dbReference>
<feature type="region of interest" description="Disordered" evidence="1">
    <location>
        <begin position="206"/>
        <end position="228"/>
    </location>
</feature>
<comment type="caution">
    <text evidence="2">The sequence shown here is derived from an EMBL/GenBank/DDBJ whole genome shotgun (WGS) entry which is preliminary data.</text>
</comment>
<dbReference type="OrthoDB" id="10401834at2759"/>
<organism evidence="2 3">
    <name type="scientific">Cryptococcus amylolentus CBS 6039</name>
    <dbReference type="NCBI Taxonomy" id="1295533"/>
    <lineage>
        <taxon>Eukaryota</taxon>
        <taxon>Fungi</taxon>
        <taxon>Dikarya</taxon>
        <taxon>Basidiomycota</taxon>
        <taxon>Agaricomycotina</taxon>
        <taxon>Tremellomycetes</taxon>
        <taxon>Tremellales</taxon>
        <taxon>Cryptococcaceae</taxon>
        <taxon>Cryptococcus</taxon>
    </lineage>
</organism>
<protein>
    <submittedName>
        <fullName evidence="2">Uncharacterized protein</fullName>
    </submittedName>
</protein>
<gene>
    <name evidence="2" type="ORF">L202_02472</name>
</gene>
<dbReference type="GeneID" id="30153781"/>
<proteinExistence type="predicted"/>
<dbReference type="AlphaFoldDB" id="A0A1E3I0Q4"/>
<accession>A0A1E3I0Q4</accession>
<reference evidence="2 3" key="1">
    <citation type="submission" date="2016-06" db="EMBL/GenBank/DDBJ databases">
        <title>Evolution of pathogenesis and genome organization in the Tremellales.</title>
        <authorList>
            <person name="Cuomo C."/>
            <person name="Litvintseva A."/>
            <person name="Heitman J."/>
            <person name="Chen Y."/>
            <person name="Sun S."/>
            <person name="Springer D."/>
            <person name="Dromer F."/>
            <person name="Young S."/>
            <person name="Zeng Q."/>
            <person name="Chapman S."/>
            <person name="Gujja S."/>
            <person name="Saif S."/>
            <person name="Birren B."/>
        </authorList>
    </citation>
    <scope>NUCLEOTIDE SEQUENCE [LARGE SCALE GENOMIC DNA]</scope>
    <source>
        <strain evidence="2 3">CBS 6039</strain>
    </source>
</reference>
<dbReference type="EMBL" id="AWGJ01000003">
    <property type="protein sequence ID" value="ODN82182.1"/>
    <property type="molecule type" value="Genomic_DNA"/>
</dbReference>
<keyword evidence="3" id="KW-1185">Reference proteome</keyword>
<evidence type="ECO:0000313" key="3">
    <source>
        <dbReference type="Proteomes" id="UP000094065"/>
    </source>
</evidence>
<evidence type="ECO:0000313" key="2">
    <source>
        <dbReference type="EMBL" id="ODN82182.1"/>
    </source>
</evidence>